<dbReference type="GeneID" id="5852986"/>
<name>A8QD81_MALGO</name>
<accession>A8QD81</accession>
<dbReference type="InterPro" id="IPR036291">
    <property type="entry name" value="NAD(P)-bd_dom_sf"/>
</dbReference>
<dbReference type="Proteomes" id="UP000008837">
    <property type="component" value="Unassembled WGS sequence"/>
</dbReference>
<comment type="cofactor">
    <cofactor evidence="1">
        <name>Zn(2+)</name>
        <dbReference type="ChEBI" id="CHEBI:29105"/>
    </cofactor>
</comment>
<dbReference type="VEuPathDB" id="FungiDB:MGL_4155"/>
<dbReference type="Pfam" id="PF00107">
    <property type="entry name" value="ADH_zinc_N"/>
    <property type="match status" value="1"/>
</dbReference>
<sequence>MIYLLARAAGATPIILVDVALSRLEFAVQQLGANIENVVHVDANQSMAEASTKVLQAFKGIKPDVAFECTGYSMPIHTCLGVLEAGGCLVQVGIGAPVNELSFSELLHRQVDLRFVMRSNSCFEDCIRLVENGVVDPSLLITHVFPIQQASEAFRTLSQPESGAIKVHIVC</sequence>
<dbReference type="Gene3D" id="3.40.50.720">
    <property type="entry name" value="NAD(P)-binding Rossmann-like Domain"/>
    <property type="match status" value="1"/>
</dbReference>
<dbReference type="VEuPathDB" id="FungiDB:MGL_4149"/>
<evidence type="ECO:0000256" key="2">
    <source>
        <dbReference type="ARBA" id="ARBA00008072"/>
    </source>
</evidence>
<evidence type="ECO:0000256" key="1">
    <source>
        <dbReference type="ARBA" id="ARBA00001947"/>
    </source>
</evidence>
<keyword evidence="4" id="KW-0862">Zinc</keyword>
<evidence type="ECO:0000313" key="7">
    <source>
        <dbReference type="EMBL" id="EDP41456.1"/>
    </source>
</evidence>
<dbReference type="GeneID" id="5852972"/>
<evidence type="ECO:0000313" key="8">
    <source>
        <dbReference type="EMBL" id="EDP41462.1"/>
    </source>
</evidence>
<keyword evidence="9" id="KW-1185">Reference proteome</keyword>
<reference evidence="7 9" key="1">
    <citation type="journal article" date="2007" name="Proc. Natl. Acad. Sci. U.S.A.">
        <title>Dandruff-associated Malassezia genomes reveal convergent and divergent virulence traits shared with plant and human fungal pathogens.</title>
        <authorList>
            <person name="Xu J."/>
            <person name="Saunders C.W."/>
            <person name="Hu P."/>
            <person name="Grant R.A."/>
            <person name="Boekhout T."/>
            <person name="Kuramae E.E."/>
            <person name="Kronstad J.W."/>
            <person name="Deangelis Y.M."/>
            <person name="Reeder N.L."/>
            <person name="Johnstone K.R."/>
            <person name="Leland M."/>
            <person name="Fieno A.M."/>
            <person name="Begley W.M."/>
            <person name="Sun Y."/>
            <person name="Lacey M.P."/>
            <person name="Chaudhary T."/>
            <person name="Keough T."/>
            <person name="Chu L."/>
            <person name="Sears R."/>
            <person name="Yuan B."/>
            <person name="Dawson T.L.Jr."/>
        </authorList>
    </citation>
    <scope>NUCLEOTIDE SEQUENCE [LARGE SCALE GENOMIC DNA]</scope>
    <source>
        <strain evidence="9">ATCC MYA-4612 / CBS 7966</strain>
        <strain evidence="7">CBS 7966</strain>
    </source>
</reference>
<dbReference type="GO" id="GO:0006062">
    <property type="term" value="P:sorbitol catabolic process"/>
    <property type="evidence" value="ECO:0007669"/>
    <property type="project" value="TreeGrafter"/>
</dbReference>
<evidence type="ECO:0000256" key="4">
    <source>
        <dbReference type="ARBA" id="ARBA00022833"/>
    </source>
</evidence>
<dbReference type="EMBL" id="AAYY01000021">
    <property type="protein sequence ID" value="EDP41462.1"/>
    <property type="molecule type" value="Genomic_DNA"/>
</dbReference>
<dbReference type="Gene3D" id="3.90.180.10">
    <property type="entry name" value="Medium-chain alcohol dehydrogenases, catalytic domain"/>
    <property type="match status" value="1"/>
</dbReference>
<dbReference type="PANTHER" id="PTHR43161:SF12">
    <property type="entry name" value="L-ARABINITOL 4-DEHYDROGENASE"/>
    <property type="match status" value="1"/>
</dbReference>
<feature type="domain" description="Alcohol dehydrogenase-like C-terminal" evidence="6">
    <location>
        <begin position="3"/>
        <end position="131"/>
    </location>
</feature>
<protein>
    <recommendedName>
        <fullName evidence="6">Alcohol dehydrogenase-like C-terminal domain-containing protein</fullName>
    </recommendedName>
</protein>
<comment type="similarity">
    <text evidence="2">Belongs to the zinc-containing alcohol dehydrogenase family.</text>
</comment>
<comment type="caution">
    <text evidence="7">The sequence shown here is derived from an EMBL/GenBank/DDBJ whole genome shotgun (WGS) entry which is preliminary data.</text>
</comment>
<evidence type="ECO:0000256" key="5">
    <source>
        <dbReference type="ARBA" id="ARBA00023002"/>
    </source>
</evidence>
<dbReference type="InParanoid" id="A8QD81"/>
<proteinExistence type="inferred from homology"/>
<dbReference type="InterPro" id="IPR013149">
    <property type="entry name" value="ADH-like_C"/>
</dbReference>
<gene>
    <name evidence="7" type="ORF">MGL_4149</name>
    <name evidence="8" type="ORF">MGL_4155</name>
</gene>
<dbReference type="GO" id="GO:0003939">
    <property type="term" value="F:L-iditol 2-dehydrogenase (NAD+) activity"/>
    <property type="evidence" value="ECO:0007669"/>
    <property type="project" value="TreeGrafter"/>
</dbReference>
<dbReference type="SUPFAM" id="SSF51735">
    <property type="entry name" value="NAD(P)-binding Rossmann-fold domains"/>
    <property type="match status" value="1"/>
</dbReference>
<dbReference type="KEGG" id="mgl:MGL_4149"/>
<dbReference type="EMBL" id="AAYY01000021">
    <property type="protein sequence ID" value="EDP41456.1"/>
    <property type="molecule type" value="Genomic_DNA"/>
</dbReference>
<evidence type="ECO:0000256" key="3">
    <source>
        <dbReference type="ARBA" id="ARBA00022723"/>
    </source>
</evidence>
<dbReference type="AlphaFoldDB" id="A8QD81"/>
<keyword evidence="5" id="KW-0560">Oxidoreductase</keyword>
<dbReference type="RefSeq" id="XP_001728676.1">
    <property type="nucleotide sequence ID" value="XM_001728624.1"/>
</dbReference>
<dbReference type="STRING" id="425265.A8QD81"/>
<dbReference type="PANTHER" id="PTHR43161">
    <property type="entry name" value="SORBITOL DEHYDROGENASE"/>
    <property type="match status" value="1"/>
</dbReference>
<evidence type="ECO:0000259" key="6">
    <source>
        <dbReference type="Pfam" id="PF00107"/>
    </source>
</evidence>
<evidence type="ECO:0000313" key="9">
    <source>
        <dbReference type="Proteomes" id="UP000008837"/>
    </source>
</evidence>
<keyword evidence="3" id="KW-0479">Metal-binding</keyword>
<dbReference type="RefSeq" id="XP_001728670.1">
    <property type="nucleotide sequence ID" value="XM_001728618.1"/>
</dbReference>
<organism evidence="7 9">
    <name type="scientific">Malassezia globosa (strain ATCC MYA-4612 / CBS 7966)</name>
    <name type="common">Dandruff-associated fungus</name>
    <dbReference type="NCBI Taxonomy" id="425265"/>
    <lineage>
        <taxon>Eukaryota</taxon>
        <taxon>Fungi</taxon>
        <taxon>Dikarya</taxon>
        <taxon>Basidiomycota</taxon>
        <taxon>Ustilaginomycotina</taxon>
        <taxon>Malasseziomycetes</taxon>
        <taxon>Malasseziales</taxon>
        <taxon>Malasseziaceae</taxon>
        <taxon>Malassezia</taxon>
    </lineage>
</organism>
<dbReference type="GO" id="GO:0046872">
    <property type="term" value="F:metal ion binding"/>
    <property type="evidence" value="ECO:0007669"/>
    <property type="project" value="UniProtKB-KW"/>
</dbReference>
<dbReference type="OrthoDB" id="2148442at2759"/>
<dbReference type="KEGG" id="mgl:MGL_4155"/>